<feature type="compositionally biased region" description="Basic and acidic residues" evidence="1">
    <location>
        <begin position="50"/>
        <end position="60"/>
    </location>
</feature>
<dbReference type="EMBL" id="ML211165">
    <property type="protein sequence ID" value="TFK87169.1"/>
    <property type="molecule type" value="Genomic_DNA"/>
</dbReference>
<feature type="compositionally biased region" description="Basic and acidic residues" evidence="1">
    <location>
        <begin position="24"/>
        <end position="34"/>
    </location>
</feature>
<feature type="region of interest" description="Disordered" evidence="1">
    <location>
        <begin position="14"/>
        <end position="60"/>
    </location>
</feature>
<evidence type="ECO:0000313" key="3">
    <source>
        <dbReference type="Proteomes" id="UP000308197"/>
    </source>
</evidence>
<accession>A0A5C3PE29</accession>
<dbReference type="Proteomes" id="UP000308197">
    <property type="component" value="Unassembled WGS sequence"/>
</dbReference>
<reference evidence="2 3" key="1">
    <citation type="journal article" date="2019" name="Nat. Ecol. Evol.">
        <title>Megaphylogeny resolves global patterns of mushroom evolution.</title>
        <authorList>
            <person name="Varga T."/>
            <person name="Krizsan K."/>
            <person name="Foldi C."/>
            <person name="Dima B."/>
            <person name="Sanchez-Garcia M."/>
            <person name="Sanchez-Ramirez S."/>
            <person name="Szollosi G.J."/>
            <person name="Szarkandi J.G."/>
            <person name="Papp V."/>
            <person name="Albert L."/>
            <person name="Andreopoulos W."/>
            <person name="Angelini C."/>
            <person name="Antonin V."/>
            <person name="Barry K.W."/>
            <person name="Bougher N.L."/>
            <person name="Buchanan P."/>
            <person name="Buyck B."/>
            <person name="Bense V."/>
            <person name="Catcheside P."/>
            <person name="Chovatia M."/>
            <person name="Cooper J."/>
            <person name="Damon W."/>
            <person name="Desjardin D."/>
            <person name="Finy P."/>
            <person name="Geml J."/>
            <person name="Haridas S."/>
            <person name="Hughes K."/>
            <person name="Justo A."/>
            <person name="Karasinski D."/>
            <person name="Kautmanova I."/>
            <person name="Kiss B."/>
            <person name="Kocsube S."/>
            <person name="Kotiranta H."/>
            <person name="LaButti K.M."/>
            <person name="Lechner B.E."/>
            <person name="Liimatainen K."/>
            <person name="Lipzen A."/>
            <person name="Lukacs Z."/>
            <person name="Mihaltcheva S."/>
            <person name="Morgado L.N."/>
            <person name="Niskanen T."/>
            <person name="Noordeloos M.E."/>
            <person name="Ohm R.A."/>
            <person name="Ortiz-Santana B."/>
            <person name="Ovrebo C."/>
            <person name="Racz N."/>
            <person name="Riley R."/>
            <person name="Savchenko A."/>
            <person name="Shiryaev A."/>
            <person name="Soop K."/>
            <person name="Spirin V."/>
            <person name="Szebenyi C."/>
            <person name="Tomsovsky M."/>
            <person name="Tulloss R.E."/>
            <person name="Uehling J."/>
            <person name="Grigoriev I.V."/>
            <person name="Vagvolgyi C."/>
            <person name="Papp T."/>
            <person name="Martin F.M."/>
            <person name="Miettinen O."/>
            <person name="Hibbett D.S."/>
            <person name="Nagy L.G."/>
        </authorList>
    </citation>
    <scope>NUCLEOTIDE SEQUENCE [LARGE SCALE GENOMIC DNA]</scope>
    <source>
        <strain evidence="2 3">HHB13444</strain>
    </source>
</reference>
<evidence type="ECO:0000313" key="2">
    <source>
        <dbReference type="EMBL" id="TFK87169.1"/>
    </source>
</evidence>
<keyword evidence="3" id="KW-1185">Reference proteome</keyword>
<dbReference type="InParanoid" id="A0A5C3PE29"/>
<sequence>MTLAVCYIPSQRGSARRTPLIRSSHQEGAKDLVKSELLGNPATRARRISRTTEERLQHGG</sequence>
<proteinExistence type="predicted"/>
<name>A0A5C3PE29_9APHY</name>
<dbReference type="AlphaFoldDB" id="A0A5C3PE29"/>
<organism evidence="2 3">
    <name type="scientific">Polyporus arcularius HHB13444</name>
    <dbReference type="NCBI Taxonomy" id="1314778"/>
    <lineage>
        <taxon>Eukaryota</taxon>
        <taxon>Fungi</taxon>
        <taxon>Dikarya</taxon>
        <taxon>Basidiomycota</taxon>
        <taxon>Agaricomycotina</taxon>
        <taxon>Agaricomycetes</taxon>
        <taxon>Polyporales</taxon>
        <taxon>Polyporaceae</taxon>
        <taxon>Polyporus</taxon>
    </lineage>
</organism>
<protein>
    <submittedName>
        <fullName evidence="2">Uncharacterized protein</fullName>
    </submittedName>
</protein>
<evidence type="ECO:0000256" key="1">
    <source>
        <dbReference type="SAM" id="MobiDB-lite"/>
    </source>
</evidence>
<gene>
    <name evidence="2" type="ORF">K466DRAFT_586596</name>
</gene>